<feature type="transmembrane region" description="Helical" evidence="8">
    <location>
        <begin position="12"/>
        <end position="35"/>
    </location>
</feature>
<comment type="subcellular location">
    <subcellularLocation>
        <location evidence="1">Cell membrane</location>
        <topology evidence="1">Multi-pass membrane protein</topology>
    </subcellularLocation>
</comment>
<evidence type="ECO:0000256" key="7">
    <source>
        <dbReference type="ARBA" id="ARBA00024033"/>
    </source>
</evidence>
<evidence type="ECO:0000256" key="1">
    <source>
        <dbReference type="ARBA" id="ARBA00004651"/>
    </source>
</evidence>
<evidence type="ECO:0000256" key="5">
    <source>
        <dbReference type="ARBA" id="ARBA00022989"/>
    </source>
</evidence>
<feature type="transmembrane region" description="Helical" evidence="8">
    <location>
        <begin position="199"/>
        <end position="218"/>
    </location>
</feature>
<keyword evidence="2" id="KW-1003">Cell membrane</keyword>
<evidence type="ECO:0000256" key="4">
    <source>
        <dbReference type="ARBA" id="ARBA00022692"/>
    </source>
</evidence>
<feature type="transmembrane region" description="Helical" evidence="8">
    <location>
        <begin position="172"/>
        <end position="193"/>
    </location>
</feature>
<dbReference type="GO" id="GO:0016758">
    <property type="term" value="F:hexosyltransferase activity"/>
    <property type="evidence" value="ECO:0007669"/>
    <property type="project" value="InterPro"/>
</dbReference>
<name>A0A848KNA9_9ACTN</name>
<evidence type="ECO:0000256" key="3">
    <source>
        <dbReference type="ARBA" id="ARBA00022679"/>
    </source>
</evidence>
<proteinExistence type="inferred from homology"/>
<accession>A0A848KNA9</accession>
<sequence>MPLPSPPSARQIAEVAAGFAVLISCVAIGFAIPLWRGYIDLQVYRDGATMWLDGDLYSVWAHVDGIWLPFTYPPLAAVVFAPLTVLSLPVAEAVVFLASIAALTFTLWLILRRIAPGMDRYRALAIVLGAAGLSVFLEPVRENLSFGQVNIVLMAMVTFDTLTRSRRWPRGVLIGVAMAVKLTPAGFLLYFLVKRDWRALATAVTAGIVATGVGWALAPDDSRRYWLHVVSDTSRIGQPFYATNQSLKGMLFRLGLSGSAATVLWLTIGLACVVLGGIWMRRLFDADDEVSALLVNAVVLLLISPVSWSHHWVWVAPAILVFGHAIMTGRVNRGLAWAGGGACVVYAVGAHLYLPRHHGVELTWSWWQQIIGNGFALAALAILIAGATLHRPTRPVGP</sequence>
<dbReference type="RefSeq" id="WP_170192677.1">
    <property type="nucleotide sequence ID" value="NZ_JABBNB010000002.1"/>
</dbReference>
<feature type="transmembrane region" description="Helical" evidence="8">
    <location>
        <begin position="292"/>
        <end position="322"/>
    </location>
</feature>
<feature type="transmembrane region" description="Helical" evidence="8">
    <location>
        <begin position="254"/>
        <end position="280"/>
    </location>
</feature>
<keyword evidence="3" id="KW-0808">Transferase</keyword>
<evidence type="ECO:0000256" key="8">
    <source>
        <dbReference type="SAM" id="Phobius"/>
    </source>
</evidence>
<gene>
    <name evidence="9" type="ORF">HH308_02930</name>
</gene>
<evidence type="ECO:0000313" key="9">
    <source>
        <dbReference type="EMBL" id="NMO00166.1"/>
    </source>
</evidence>
<keyword evidence="6 8" id="KW-0472">Membrane</keyword>
<dbReference type="AlphaFoldDB" id="A0A848KNA9"/>
<keyword evidence="5 8" id="KW-1133">Transmembrane helix</keyword>
<evidence type="ECO:0000313" key="10">
    <source>
        <dbReference type="Proteomes" id="UP000550729"/>
    </source>
</evidence>
<comment type="similarity">
    <text evidence="7">Belongs to the glycosyltransferase 87 family.</text>
</comment>
<keyword evidence="4 8" id="KW-0812">Transmembrane</keyword>
<feature type="transmembrane region" description="Helical" evidence="8">
    <location>
        <begin position="366"/>
        <end position="389"/>
    </location>
</feature>
<dbReference type="EMBL" id="JABBNB010000002">
    <property type="protein sequence ID" value="NMO00166.1"/>
    <property type="molecule type" value="Genomic_DNA"/>
</dbReference>
<dbReference type="GO" id="GO:0005886">
    <property type="term" value="C:plasma membrane"/>
    <property type="evidence" value="ECO:0007669"/>
    <property type="project" value="UniProtKB-SubCell"/>
</dbReference>
<evidence type="ECO:0000256" key="2">
    <source>
        <dbReference type="ARBA" id="ARBA00022475"/>
    </source>
</evidence>
<dbReference type="InterPro" id="IPR018584">
    <property type="entry name" value="GT87"/>
</dbReference>
<reference evidence="9 10" key="1">
    <citation type="submission" date="2020-04" db="EMBL/GenBank/DDBJ databases">
        <title>Gordonia sp. nov. TBRC 11910.</title>
        <authorList>
            <person name="Suriyachadkun C."/>
        </authorList>
    </citation>
    <scope>NUCLEOTIDE SEQUENCE [LARGE SCALE GENOMIC DNA]</scope>
    <source>
        <strain evidence="9 10">TBRC 11910</strain>
    </source>
</reference>
<comment type="caution">
    <text evidence="9">The sequence shown here is derived from an EMBL/GenBank/DDBJ whole genome shotgun (WGS) entry which is preliminary data.</text>
</comment>
<feature type="transmembrane region" description="Helical" evidence="8">
    <location>
        <begin position="123"/>
        <end position="140"/>
    </location>
</feature>
<organism evidence="9 10">
    <name type="scientific">Gordonia asplenii</name>
    <dbReference type="NCBI Taxonomy" id="2725283"/>
    <lineage>
        <taxon>Bacteria</taxon>
        <taxon>Bacillati</taxon>
        <taxon>Actinomycetota</taxon>
        <taxon>Actinomycetes</taxon>
        <taxon>Mycobacteriales</taxon>
        <taxon>Gordoniaceae</taxon>
        <taxon>Gordonia</taxon>
    </lineage>
</organism>
<dbReference type="Pfam" id="PF09594">
    <property type="entry name" value="GT87"/>
    <property type="match status" value="1"/>
</dbReference>
<keyword evidence="10" id="KW-1185">Reference proteome</keyword>
<feature type="transmembrane region" description="Helical" evidence="8">
    <location>
        <begin position="93"/>
        <end position="111"/>
    </location>
</feature>
<protein>
    <submittedName>
        <fullName evidence="9">DUF2029 domain-containing protein</fullName>
    </submittedName>
</protein>
<dbReference type="Proteomes" id="UP000550729">
    <property type="component" value="Unassembled WGS sequence"/>
</dbReference>
<feature type="transmembrane region" description="Helical" evidence="8">
    <location>
        <begin position="334"/>
        <end position="354"/>
    </location>
</feature>
<evidence type="ECO:0000256" key="6">
    <source>
        <dbReference type="ARBA" id="ARBA00023136"/>
    </source>
</evidence>